<evidence type="ECO:0008006" key="3">
    <source>
        <dbReference type="Google" id="ProtNLM"/>
    </source>
</evidence>
<evidence type="ECO:0000313" key="2">
    <source>
        <dbReference type="Proteomes" id="UP000474957"/>
    </source>
</evidence>
<evidence type="ECO:0000313" key="1">
    <source>
        <dbReference type="EMBL" id="MSU91779.1"/>
    </source>
</evidence>
<name>A0A6L5Z617_9RHOB</name>
<dbReference type="EMBL" id="WIND01000026">
    <property type="protein sequence ID" value="MSU91779.1"/>
    <property type="molecule type" value="Genomic_DNA"/>
</dbReference>
<protein>
    <recommendedName>
        <fullName evidence="3">Flagellar assembly protein FliH</fullName>
    </recommendedName>
</protein>
<gene>
    <name evidence="1" type="ORF">GE300_19570</name>
</gene>
<proteinExistence type="predicted"/>
<dbReference type="Proteomes" id="UP000474957">
    <property type="component" value="Unassembled WGS sequence"/>
</dbReference>
<organism evidence="1 2">
    <name type="scientific">Halovulum marinum</name>
    <dbReference type="NCBI Taxonomy" id="2662447"/>
    <lineage>
        <taxon>Bacteria</taxon>
        <taxon>Pseudomonadati</taxon>
        <taxon>Pseudomonadota</taxon>
        <taxon>Alphaproteobacteria</taxon>
        <taxon>Rhodobacterales</taxon>
        <taxon>Paracoccaceae</taxon>
        <taxon>Halovulum</taxon>
    </lineage>
</organism>
<dbReference type="AlphaFoldDB" id="A0A6L5Z617"/>
<keyword evidence="2" id="KW-1185">Reference proteome</keyword>
<comment type="caution">
    <text evidence="1">The sequence shown here is derived from an EMBL/GenBank/DDBJ whole genome shotgun (WGS) entry which is preliminary data.</text>
</comment>
<dbReference type="RefSeq" id="WP_154449207.1">
    <property type="nucleotide sequence ID" value="NZ_WIND01000026.1"/>
</dbReference>
<reference evidence="1 2" key="1">
    <citation type="submission" date="2019-10" db="EMBL/GenBank/DDBJ databases">
        <title>Cognatihalovulum marinum gen. nov. sp. nov., a new member of the family Rhodobacteraceae isolated from deep seawater of the Northwest Indian Ocean.</title>
        <authorList>
            <person name="Ruan C."/>
            <person name="Wang J."/>
            <person name="Zheng X."/>
            <person name="Song L."/>
            <person name="Zhu Y."/>
            <person name="Huang Y."/>
            <person name="Lu Z."/>
            <person name="Du W."/>
            <person name="Huang L."/>
            <person name="Dai X."/>
        </authorList>
    </citation>
    <scope>NUCLEOTIDE SEQUENCE [LARGE SCALE GENOMIC DNA]</scope>
    <source>
        <strain evidence="1 2">2CG4</strain>
    </source>
</reference>
<accession>A0A6L5Z617</accession>
<sequence>MTRPVLLQVFSPSAAPAAQPANGPGPDVERQLAEAWDAGHAAGVQDGTEAAAKVHAEAQDQLRAALVEAIRDQRHGQLESQARILSGIAPLVRTLVARLAPGLARAGLADHVAEEVERALRERPDPAPTIRCAEESLPGLQQALAALGADCAVTADARLTPLEAQVHWDDGFQTIDLGGAVARLDRALAATAAPILDAEEIRHAG</sequence>